<gene>
    <name evidence="2" type="ORF">DESHY_60375</name>
</gene>
<keyword evidence="2" id="KW-0489">Methyltransferase</keyword>
<comment type="caution">
    <text evidence="2">The sequence shown here is derived from an EMBL/GenBank/DDBJ whole genome shotgun (WGS) entry which is preliminary data.</text>
</comment>
<dbReference type="SUPFAM" id="SSF53335">
    <property type="entry name" value="S-adenosyl-L-methionine-dependent methyltransferases"/>
    <property type="match status" value="1"/>
</dbReference>
<keyword evidence="2" id="KW-0808">Transferase</keyword>
<dbReference type="STRING" id="1121428.DESHY_60375"/>
<evidence type="ECO:0000313" key="3">
    <source>
        <dbReference type="Proteomes" id="UP000009315"/>
    </source>
</evidence>
<dbReference type="RefSeq" id="WP_008413086.1">
    <property type="nucleotide sequence ID" value="NZ_CAOS01000013.1"/>
</dbReference>
<dbReference type="eggNOG" id="COG2226">
    <property type="taxonomic scope" value="Bacteria"/>
</dbReference>
<dbReference type="Pfam" id="PF08241">
    <property type="entry name" value="Methyltransf_11"/>
    <property type="match status" value="1"/>
</dbReference>
<dbReference type="AlphaFoldDB" id="K8EBX4"/>
<sequence length="245" mass="26854">MSTEKICRIYEGHAVRQVTGDSIRPGGLSLTDRAINICALPPGSKILDVGCGTGATVEHLIDKYKLNAVGVDPSAVLLEKGRQRRSDLPIFQAVGECLPFAQGDMDCIFAECSLSLMINVDLALSEFHRVLKNNGLLVISDIYARNPEGVCRLRSLPVESCLKGAMSKEGLIKRIDSAGFKIKLWEDHSDLLKELTFQLIMAHGSLENFWQSTSPGELDVIKIKQIIAKSGPGYFLLIAAKQERD</sequence>
<dbReference type="InterPro" id="IPR029063">
    <property type="entry name" value="SAM-dependent_MTases_sf"/>
</dbReference>
<dbReference type="Gene3D" id="3.40.50.150">
    <property type="entry name" value="Vaccinia Virus protein VP39"/>
    <property type="match status" value="1"/>
</dbReference>
<reference evidence="2 3" key="1">
    <citation type="journal article" date="2013" name="Genome Announc.">
        <title>Genome Sequence of the Sulfate-Reducing Bacterium Desulfotomaculum hydrothermale Lam5(T).</title>
        <authorList>
            <person name="Amin O."/>
            <person name="Fardeau M.L."/>
            <person name="Valette O."/>
            <person name="Hirschler-Rea A."/>
            <person name="Barbe V."/>
            <person name="Medigue C."/>
            <person name="Vacherie B."/>
            <person name="Ollivier B."/>
            <person name="Bertin P.N."/>
            <person name="Dolla A."/>
        </authorList>
    </citation>
    <scope>NUCLEOTIDE SEQUENCE [LARGE SCALE GENOMIC DNA]</scope>
    <source>
        <strain evidence="3">Lam5 / DSM 18033</strain>
    </source>
</reference>
<name>K8EBX4_9FIRM</name>
<dbReference type="GO" id="GO:0008757">
    <property type="term" value="F:S-adenosylmethionine-dependent methyltransferase activity"/>
    <property type="evidence" value="ECO:0007669"/>
    <property type="project" value="InterPro"/>
</dbReference>
<feature type="domain" description="Methyltransferase type 11" evidence="1">
    <location>
        <begin position="47"/>
        <end position="139"/>
    </location>
</feature>
<dbReference type="GO" id="GO:0032259">
    <property type="term" value="P:methylation"/>
    <property type="evidence" value="ECO:0007669"/>
    <property type="project" value="UniProtKB-KW"/>
</dbReference>
<organism evidence="2 3">
    <name type="scientific">Desulforamulus hydrothermalis Lam5 = DSM 18033</name>
    <dbReference type="NCBI Taxonomy" id="1121428"/>
    <lineage>
        <taxon>Bacteria</taxon>
        <taxon>Bacillati</taxon>
        <taxon>Bacillota</taxon>
        <taxon>Clostridia</taxon>
        <taxon>Eubacteriales</taxon>
        <taxon>Peptococcaceae</taxon>
        <taxon>Desulforamulus</taxon>
    </lineage>
</organism>
<evidence type="ECO:0000259" key="1">
    <source>
        <dbReference type="Pfam" id="PF08241"/>
    </source>
</evidence>
<accession>K8EBX4</accession>
<dbReference type="PANTHER" id="PTHR43591">
    <property type="entry name" value="METHYLTRANSFERASE"/>
    <property type="match status" value="1"/>
</dbReference>
<evidence type="ECO:0000313" key="2">
    <source>
        <dbReference type="EMBL" id="CCO09203.1"/>
    </source>
</evidence>
<dbReference type="CDD" id="cd02440">
    <property type="entry name" value="AdoMet_MTases"/>
    <property type="match status" value="1"/>
</dbReference>
<dbReference type="OrthoDB" id="9772751at2"/>
<dbReference type="NCBIfam" id="NF045667">
    <property type="entry name" value="MTase_DVU1556"/>
    <property type="match status" value="1"/>
</dbReference>
<dbReference type="EMBL" id="CAOS01000013">
    <property type="protein sequence ID" value="CCO09203.1"/>
    <property type="molecule type" value="Genomic_DNA"/>
</dbReference>
<dbReference type="Proteomes" id="UP000009315">
    <property type="component" value="Unassembled WGS sequence"/>
</dbReference>
<protein>
    <submittedName>
        <fullName evidence="2">Methyltransferase type 11</fullName>
    </submittedName>
</protein>
<dbReference type="InterPro" id="IPR013216">
    <property type="entry name" value="Methyltransf_11"/>
</dbReference>
<proteinExistence type="predicted"/>
<keyword evidence="3" id="KW-1185">Reference proteome</keyword>